<feature type="active site" evidence="12">
    <location>
        <position position="284"/>
    </location>
</feature>
<evidence type="ECO:0000256" key="7">
    <source>
        <dbReference type="ARBA" id="ARBA00023098"/>
    </source>
</evidence>
<feature type="domain" description="Beta-ketoacyl-[acyl-carrier-protein] synthase III C-terminal" evidence="13">
    <location>
        <begin position="239"/>
        <end position="327"/>
    </location>
</feature>
<dbReference type="GO" id="GO:0006633">
    <property type="term" value="P:fatty acid biosynthetic process"/>
    <property type="evidence" value="ECO:0007669"/>
    <property type="project" value="UniProtKB-UniRule"/>
</dbReference>
<keyword evidence="10 12" id="KW-0012">Acyltransferase</keyword>
<dbReference type="InterPro" id="IPR016039">
    <property type="entry name" value="Thiolase-like"/>
</dbReference>
<feature type="domain" description="Beta-ketoacyl-[acyl-carrier-protein] synthase III N-terminal" evidence="14">
    <location>
        <begin position="115"/>
        <end position="192"/>
    </location>
</feature>
<dbReference type="InterPro" id="IPR013751">
    <property type="entry name" value="ACP_syn_III_N"/>
</dbReference>
<gene>
    <name evidence="12 15" type="primary">fabH</name>
    <name evidence="15" type="ORF">HMPREF0476_1379</name>
</gene>
<evidence type="ECO:0000256" key="2">
    <source>
        <dbReference type="ARBA" id="ARBA00008642"/>
    </source>
</evidence>
<evidence type="ECO:0000256" key="4">
    <source>
        <dbReference type="ARBA" id="ARBA00022516"/>
    </source>
</evidence>
<dbReference type="Pfam" id="PF08541">
    <property type="entry name" value="ACP_syn_III_C"/>
    <property type="match status" value="1"/>
</dbReference>
<protein>
    <recommendedName>
        <fullName evidence="3 12">Beta-ketoacyl-[acyl-carrier-protein] synthase III</fullName>
        <shortName evidence="12">Beta-ketoacyl-ACP synthase III</shortName>
        <shortName evidence="12">KAS III</shortName>
        <ecNumber evidence="3 12">2.3.1.180</ecNumber>
    </recommendedName>
    <alternativeName>
        <fullName evidence="12">3-oxoacyl-[acyl-carrier-protein] synthase 3</fullName>
    </alternativeName>
    <alternativeName>
        <fullName evidence="12">3-oxoacyl-[acyl-carrier-protein] synthase III</fullName>
    </alternativeName>
</protein>
<comment type="domain">
    <text evidence="12">The last Arg residue of the ACP-binding site is essential for the weak association between ACP/AcpP and FabH.</text>
</comment>
<keyword evidence="6 12" id="KW-0276">Fatty acid metabolism</keyword>
<dbReference type="SUPFAM" id="SSF53901">
    <property type="entry name" value="Thiolase-like"/>
    <property type="match status" value="1"/>
</dbReference>
<dbReference type="GO" id="GO:0004315">
    <property type="term" value="F:3-oxoacyl-[acyl-carrier-protein] synthase activity"/>
    <property type="evidence" value="ECO:0007669"/>
    <property type="project" value="InterPro"/>
</dbReference>
<dbReference type="HAMAP" id="MF_01815">
    <property type="entry name" value="FabH"/>
    <property type="match status" value="1"/>
</dbReference>
<comment type="catalytic activity">
    <reaction evidence="11">
        <text>malonyl-[ACP] + acetyl-CoA + H(+) = 3-oxobutanoyl-[ACP] + CO2 + CoA</text>
        <dbReference type="Rhea" id="RHEA:12080"/>
        <dbReference type="Rhea" id="RHEA-COMP:9623"/>
        <dbReference type="Rhea" id="RHEA-COMP:9625"/>
        <dbReference type="ChEBI" id="CHEBI:15378"/>
        <dbReference type="ChEBI" id="CHEBI:16526"/>
        <dbReference type="ChEBI" id="CHEBI:57287"/>
        <dbReference type="ChEBI" id="CHEBI:57288"/>
        <dbReference type="ChEBI" id="CHEBI:78449"/>
        <dbReference type="ChEBI" id="CHEBI:78450"/>
        <dbReference type="EC" id="2.3.1.180"/>
    </reaction>
    <physiologicalReaction direction="left-to-right" evidence="11">
        <dbReference type="Rhea" id="RHEA:12081"/>
    </physiologicalReaction>
</comment>
<evidence type="ECO:0000256" key="1">
    <source>
        <dbReference type="ARBA" id="ARBA00005194"/>
    </source>
</evidence>
<keyword evidence="5 12" id="KW-0808">Transferase</keyword>
<keyword evidence="16" id="KW-1185">Reference proteome</keyword>
<dbReference type="CDD" id="cd00830">
    <property type="entry name" value="KAS_III"/>
    <property type="match status" value="1"/>
</dbReference>
<evidence type="ECO:0000313" key="15">
    <source>
        <dbReference type="EMBL" id="EGK08367.1"/>
    </source>
</evidence>
<dbReference type="Gene3D" id="3.40.47.10">
    <property type="match status" value="1"/>
</dbReference>
<dbReference type="NCBIfam" id="NF006829">
    <property type="entry name" value="PRK09352.1"/>
    <property type="match status" value="1"/>
</dbReference>
<dbReference type="eggNOG" id="COG0332">
    <property type="taxonomic scope" value="Bacteria"/>
</dbReference>
<evidence type="ECO:0000256" key="11">
    <source>
        <dbReference type="ARBA" id="ARBA00051096"/>
    </source>
</evidence>
<keyword evidence="12" id="KW-0963">Cytoplasm</keyword>
<keyword evidence="9 12" id="KW-0511">Multifunctional enzyme</keyword>
<dbReference type="PANTHER" id="PTHR43091">
    <property type="entry name" value="3-OXOACYL-[ACYL-CARRIER-PROTEIN] SYNTHASE"/>
    <property type="match status" value="1"/>
</dbReference>
<proteinExistence type="inferred from homology"/>
<accession>F5S846</accession>
<dbReference type="InterPro" id="IPR004655">
    <property type="entry name" value="FabH"/>
</dbReference>
<dbReference type="Proteomes" id="UP000004207">
    <property type="component" value="Unassembled WGS sequence"/>
</dbReference>
<feature type="active site" evidence="12">
    <location>
        <position position="254"/>
    </location>
</feature>
<comment type="similarity">
    <text evidence="2 12">Belongs to the thiolase-like superfamily. FabH family.</text>
</comment>
<name>F5S846_KINKI</name>
<evidence type="ECO:0000256" key="10">
    <source>
        <dbReference type="ARBA" id="ARBA00023315"/>
    </source>
</evidence>
<dbReference type="STRING" id="504.KKKWG1_2057"/>
<evidence type="ECO:0000313" key="16">
    <source>
        <dbReference type="Proteomes" id="UP000004207"/>
    </source>
</evidence>
<comment type="function">
    <text evidence="12">Catalyzes the condensation reaction of fatty acid synthesis by the addition to an acyl acceptor of two carbons from malonyl-ACP. Catalyzes the first condensation reaction which initiates fatty acid synthesis and may therefore play a role in governing the total rate of fatty acid production. Possesses both acetoacetyl-ACP synthase and acetyl transacylase activities. Its substrate specificity determines the biosynthesis of branched-chain and/or straight-chain of fatty acids.</text>
</comment>
<dbReference type="Pfam" id="PF08545">
    <property type="entry name" value="ACP_syn_III"/>
    <property type="match status" value="1"/>
</dbReference>
<dbReference type="AlphaFoldDB" id="F5S846"/>
<dbReference type="GO" id="GO:0005737">
    <property type="term" value="C:cytoplasm"/>
    <property type="evidence" value="ECO:0007669"/>
    <property type="project" value="UniProtKB-SubCell"/>
</dbReference>
<sequence length="327" mass="34607">MFTTKGRIMLYAQILGTGSYLPANRVTNDDLAQRIDTSDEWITTRTGIKARHIVADHEKTSDLAAEAARRALQDAGVSANEIDLIVLATATPDMQFPATATIVQNKLGIAGCPAFDVQAVCAGFMYAITTANAYIKSGMAKKALVIGADVFSRIVDWNDRATCVLFGDGAGAVVLGASETAGIVHSKLHADGAHLDLLKVPAQMSEGQICGSPFVTMDGQGVFKFAVKQLSAVADEVITEAGYTTGQIDWLVPHQANRRIIEATAKHLGLSMDKVILTVQDHANTSAASIPLALDAGIRDGRIQRGQNVLLEGIGGGFAWGAVLIQY</sequence>
<dbReference type="NCBIfam" id="TIGR00747">
    <property type="entry name" value="fabH"/>
    <property type="match status" value="1"/>
</dbReference>
<keyword evidence="7 12" id="KW-0443">Lipid metabolism</keyword>
<comment type="caution">
    <text evidence="15">The sequence shown here is derived from an EMBL/GenBank/DDBJ whole genome shotgun (WGS) entry which is preliminary data.</text>
</comment>
<dbReference type="FunFam" id="3.40.47.10:FF:000004">
    <property type="entry name" value="3-oxoacyl-[acyl-carrier-protein] synthase 3"/>
    <property type="match status" value="1"/>
</dbReference>
<keyword evidence="4 12" id="KW-0444">Lipid biosynthesis</keyword>
<reference evidence="15 16" key="1">
    <citation type="submission" date="2011-04" db="EMBL/GenBank/DDBJ databases">
        <authorList>
            <person name="Muzny D."/>
            <person name="Qin X."/>
            <person name="Deng J."/>
            <person name="Jiang H."/>
            <person name="Liu Y."/>
            <person name="Qu J."/>
            <person name="Song X.-Z."/>
            <person name="Zhang L."/>
            <person name="Thornton R."/>
            <person name="Coyle M."/>
            <person name="Francisco L."/>
            <person name="Jackson L."/>
            <person name="Javaid M."/>
            <person name="Korchina V."/>
            <person name="Kovar C."/>
            <person name="Mata R."/>
            <person name="Mathew T."/>
            <person name="Ngo R."/>
            <person name="Nguyen L."/>
            <person name="Nguyen N."/>
            <person name="Okwuonu G."/>
            <person name="Ongeri F."/>
            <person name="Pham C."/>
            <person name="Simmons D."/>
            <person name="Wilczek-Boney K."/>
            <person name="Hale W."/>
            <person name="Jakkamsetti A."/>
            <person name="Pham P."/>
            <person name="Ruth R."/>
            <person name="San Lucas F."/>
            <person name="Warren J."/>
            <person name="Zhang J."/>
            <person name="Zhao Z."/>
            <person name="Zhou C."/>
            <person name="Zhu D."/>
            <person name="Lee S."/>
            <person name="Bess C."/>
            <person name="Blankenburg K."/>
            <person name="Forbes L."/>
            <person name="Fu Q."/>
            <person name="Gubbala S."/>
            <person name="Hirani K."/>
            <person name="Jayaseelan J.C."/>
            <person name="Lara F."/>
            <person name="Munidasa M."/>
            <person name="Palculict T."/>
            <person name="Patil S."/>
            <person name="Pu L.-L."/>
            <person name="Saada N."/>
            <person name="Tang L."/>
            <person name="Weissenberger G."/>
            <person name="Zhu Y."/>
            <person name="Hemphill L."/>
            <person name="Shang Y."/>
            <person name="Youmans B."/>
            <person name="Ayvaz T."/>
            <person name="Ross M."/>
            <person name="Santibanez J."/>
            <person name="Aqrawi P."/>
            <person name="Gross S."/>
            <person name="Joshi V."/>
            <person name="Fowler G."/>
            <person name="Nazareth L."/>
            <person name="Reid J."/>
            <person name="Worley K."/>
            <person name="Petrosino J."/>
            <person name="Highlander S."/>
            <person name="Gibbs R."/>
        </authorList>
    </citation>
    <scope>NUCLEOTIDE SEQUENCE [LARGE SCALE GENOMIC DNA]</scope>
    <source>
        <strain evidence="15 16">ATCC 23330</strain>
    </source>
</reference>
<dbReference type="HOGENOM" id="CLU_039592_3_1_4"/>
<dbReference type="PANTHER" id="PTHR43091:SF1">
    <property type="entry name" value="BETA-KETOACYL-[ACYL-CARRIER-PROTEIN] SYNTHASE III, CHLOROPLASTIC"/>
    <property type="match status" value="1"/>
</dbReference>
<dbReference type="InterPro" id="IPR013747">
    <property type="entry name" value="ACP_syn_III_C"/>
</dbReference>
<evidence type="ECO:0000256" key="3">
    <source>
        <dbReference type="ARBA" id="ARBA00012333"/>
    </source>
</evidence>
<evidence type="ECO:0000256" key="8">
    <source>
        <dbReference type="ARBA" id="ARBA00023160"/>
    </source>
</evidence>
<dbReference type="EC" id="2.3.1.180" evidence="3 12"/>
<comment type="subcellular location">
    <subcellularLocation>
        <location evidence="12">Cytoplasm</location>
    </subcellularLocation>
</comment>
<evidence type="ECO:0000256" key="5">
    <source>
        <dbReference type="ARBA" id="ARBA00022679"/>
    </source>
</evidence>
<comment type="pathway">
    <text evidence="1 12">Lipid metabolism; fatty acid biosynthesis.</text>
</comment>
<dbReference type="EMBL" id="AFHS01000046">
    <property type="protein sequence ID" value="EGK08367.1"/>
    <property type="molecule type" value="Genomic_DNA"/>
</dbReference>
<evidence type="ECO:0000256" key="6">
    <source>
        <dbReference type="ARBA" id="ARBA00022832"/>
    </source>
</evidence>
<feature type="active site" evidence="12">
    <location>
        <position position="121"/>
    </location>
</feature>
<dbReference type="GO" id="GO:0033818">
    <property type="term" value="F:beta-ketoacyl-acyl-carrier-protein synthase III activity"/>
    <property type="evidence" value="ECO:0007669"/>
    <property type="project" value="UniProtKB-UniRule"/>
</dbReference>
<organism evidence="15 16">
    <name type="scientific">Kingella kingae ATCC 23330</name>
    <dbReference type="NCBI Taxonomy" id="887327"/>
    <lineage>
        <taxon>Bacteria</taxon>
        <taxon>Pseudomonadati</taxon>
        <taxon>Pseudomonadota</taxon>
        <taxon>Betaproteobacteria</taxon>
        <taxon>Neisseriales</taxon>
        <taxon>Neisseriaceae</taxon>
        <taxon>Kingella</taxon>
    </lineage>
</organism>
<evidence type="ECO:0000256" key="12">
    <source>
        <dbReference type="HAMAP-Rule" id="MF_01815"/>
    </source>
</evidence>
<dbReference type="UniPathway" id="UPA00094"/>
<evidence type="ECO:0000256" key="9">
    <source>
        <dbReference type="ARBA" id="ARBA00023268"/>
    </source>
</evidence>
<evidence type="ECO:0000259" key="13">
    <source>
        <dbReference type="Pfam" id="PF08541"/>
    </source>
</evidence>
<feature type="region of interest" description="ACP-binding" evidence="12">
    <location>
        <begin position="255"/>
        <end position="259"/>
    </location>
</feature>
<keyword evidence="8 12" id="KW-0275">Fatty acid biosynthesis</keyword>
<evidence type="ECO:0000259" key="14">
    <source>
        <dbReference type="Pfam" id="PF08545"/>
    </source>
</evidence>
<comment type="subunit">
    <text evidence="12">Homodimer.</text>
</comment>